<gene>
    <name evidence="2" type="ORF">B0T26DRAFT_649758</name>
</gene>
<keyword evidence="1" id="KW-1133">Transmembrane helix</keyword>
<keyword evidence="1" id="KW-0812">Transmembrane</keyword>
<proteinExistence type="predicted"/>
<evidence type="ECO:0000256" key="1">
    <source>
        <dbReference type="SAM" id="Phobius"/>
    </source>
</evidence>
<keyword evidence="1" id="KW-0472">Membrane</keyword>
<evidence type="ECO:0000313" key="3">
    <source>
        <dbReference type="Proteomes" id="UP001172101"/>
    </source>
</evidence>
<dbReference type="EMBL" id="JAUIRO010000005">
    <property type="protein sequence ID" value="KAK0714141.1"/>
    <property type="molecule type" value="Genomic_DNA"/>
</dbReference>
<reference evidence="2" key="1">
    <citation type="submission" date="2023-06" db="EMBL/GenBank/DDBJ databases">
        <title>Genome-scale phylogeny and comparative genomics of the fungal order Sordariales.</title>
        <authorList>
            <consortium name="Lawrence Berkeley National Laboratory"/>
            <person name="Hensen N."/>
            <person name="Bonometti L."/>
            <person name="Westerberg I."/>
            <person name="Brannstrom I.O."/>
            <person name="Guillou S."/>
            <person name="Cros-Aarteil S."/>
            <person name="Calhoun S."/>
            <person name="Haridas S."/>
            <person name="Kuo A."/>
            <person name="Mondo S."/>
            <person name="Pangilinan J."/>
            <person name="Riley R."/>
            <person name="LaButti K."/>
            <person name="Andreopoulos B."/>
            <person name="Lipzen A."/>
            <person name="Chen C."/>
            <person name="Yanf M."/>
            <person name="Daum C."/>
            <person name="Ng V."/>
            <person name="Clum A."/>
            <person name="Steindorff A."/>
            <person name="Ohm R."/>
            <person name="Martin F."/>
            <person name="Silar P."/>
            <person name="Natvig D."/>
            <person name="Lalanne C."/>
            <person name="Gautier V."/>
            <person name="Ament-velasquez S.L."/>
            <person name="Kruys A."/>
            <person name="Hutchinson M.I."/>
            <person name="Powell A.J."/>
            <person name="Barry K."/>
            <person name="Miller A.N."/>
            <person name="Grigoriev I.V."/>
            <person name="Debuchy R."/>
            <person name="Gladieux P."/>
            <person name="Thoren M.H."/>
            <person name="Johannesson H."/>
        </authorList>
    </citation>
    <scope>NUCLEOTIDE SEQUENCE</scope>
    <source>
        <strain evidence="2">SMH2392-1A</strain>
    </source>
</reference>
<evidence type="ECO:0000313" key="2">
    <source>
        <dbReference type="EMBL" id="KAK0714141.1"/>
    </source>
</evidence>
<dbReference type="RefSeq" id="XP_060295463.1">
    <property type="nucleotide sequence ID" value="XM_060438117.1"/>
</dbReference>
<dbReference type="GeneID" id="85321387"/>
<dbReference type="AlphaFoldDB" id="A0AA40DUY9"/>
<comment type="caution">
    <text evidence="2">The sequence shown here is derived from an EMBL/GenBank/DDBJ whole genome shotgun (WGS) entry which is preliminary data.</text>
</comment>
<feature type="transmembrane region" description="Helical" evidence="1">
    <location>
        <begin position="476"/>
        <end position="497"/>
    </location>
</feature>
<accession>A0AA40DUY9</accession>
<organism evidence="2 3">
    <name type="scientific">Lasiosphaeria miniovina</name>
    <dbReference type="NCBI Taxonomy" id="1954250"/>
    <lineage>
        <taxon>Eukaryota</taxon>
        <taxon>Fungi</taxon>
        <taxon>Dikarya</taxon>
        <taxon>Ascomycota</taxon>
        <taxon>Pezizomycotina</taxon>
        <taxon>Sordariomycetes</taxon>
        <taxon>Sordariomycetidae</taxon>
        <taxon>Sordariales</taxon>
        <taxon>Lasiosphaeriaceae</taxon>
        <taxon>Lasiosphaeria</taxon>
    </lineage>
</organism>
<keyword evidence="3" id="KW-1185">Reference proteome</keyword>
<sequence>MAPRLPTRVRTAGAKLIARTQEVGGSSILSLLASSAILTFVSLNTLAGHPDELDSRPAGFGLIRIFRLGSEISVQSWLAIVGAGFGMLSYGCSETYTHMFDLWCSRQASRYPGLNYARYLNSQPRAPVVVGFRGFPAFVLLRYFIMALAIPASIGYKFSISTVRITAYEHIGSSSVRLSTPPVQALLGNGTTSPWLSDRPGNINRAFVHHYYPRNQTNNNTMFSPPDSIAMVDLADCGGVFHDSDVGSLYTREIVMIAKINHEIGESVMTADHQGWTRIENVTTDQPANVSKLEMVFDYKIADTGSVQIQWAETGSWLINNSGPRPPIGRINYSAHLAVAVVKRLVDNRGCSSIEDQEQDSVQLLTEAIPMTAFGNNQSSQVKNNWLNEIILGDPNGAHMAISAIVRVSMAGWSSQLELGNSSRVQLGHAPRDHGPFNETEYNKSKFIIGPKETQHHYPVYLGLRGEIRMGSSSNAAMYFLILSFFSWLICFARLLLGPAKLTSWMGQHVYLALAGQIGKEGTEHLESGYRVARVAGNGDQGRFKWAGVVEKACEHVPDSFVFTNYAGYRGRFVNGL</sequence>
<name>A0AA40DUY9_9PEZI</name>
<protein>
    <submittedName>
        <fullName evidence="2">Uncharacterized protein</fullName>
    </submittedName>
</protein>
<dbReference type="Proteomes" id="UP001172101">
    <property type="component" value="Unassembled WGS sequence"/>
</dbReference>